<evidence type="ECO:0000256" key="3">
    <source>
        <dbReference type="ARBA" id="ARBA00023004"/>
    </source>
</evidence>
<keyword evidence="7" id="KW-1185">Reference proteome</keyword>
<evidence type="ECO:0000256" key="2">
    <source>
        <dbReference type="ARBA" id="ARBA00022723"/>
    </source>
</evidence>
<dbReference type="OrthoDB" id="288590at2759"/>
<reference evidence="7" key="1">
    <citation type="journal article" date="2014" name="Science">
        <title>The coffee genome provides insight into the convergent evolution of caffeine biosynthesis.</title>
        <authorList>
            <person name="Denoeud F."/>
            <person name="Carretero-Paulet L."/>
            <person name="Dereeper A."/>
            <person name="Droc G."/>
            <person name="Guyot R."/>
            <person name="Pietrella M."/>
            <person name="Zheng C."/>
            <person name="Alberti A."/>
            <person name="Anthony F."/>
            <person name="Aprea G."/>
            <person name="Aury J.M."/>
            <person name="Bento P."/>
            <person name="Bernard M."/>
            <person name="Bocs S."/>
            <person name="Campa C."/>
            <person name="Cenci A."/>
            <person name="Combes M.C."/>
            <person name="Crouzillat D."/>
            <person name="Da Silva C."/>
            <person name="Daddiego L."/>
            <person name="De Bellis F."/>
            <person name="Dussert S."/>
            <person name="Garsmeur O."/>
            <person name="Gayraud T."/>
            <person name="Guignon V."/>
            <person name="Jahn K."/>
            <person name="Jamilloux V."/>
            <person name="Joet T."/>
            <person name="Labadie K."/>
            <person name="Lan T."/>
            <person name="Leclercq J."/>
            <person name="Lepelley M."/>
            <person name="Leroy T."/>
            <person name="Li L.T."/>
            <person name="Librado P."/>
            <person name="Lopez L."/>
            <person name="Munoz A."/>
            <person name="Noel B."/>
            <person name="Pallavicini A."/>
            <person name="Perrotta G."/>
            <person name="Poncet V."/>
            <person name="Pot D."/>
            <person name="Priyono X."/>
            <person name="Rigoreau M."/>
            <person name="Rouard M."/>
            <person name="Rozas J."/>
            <person name="Tranchant-Dubreuil C."/>
            <person name="VanBuren R."/>
            <person name="Zhang Q."/>
            <person name="Andrade A.C."/>
            <person name="Argout X."/>
            <person name="Bertrand B."/>
            <person name="de Kochko A."/>
            <person name="Graziosi G."/>
            <person name="Henry R.J."/>
            <person name="Jayarama X."/>
            <person name="Ming R."/>
            <person name="Nagai C."/>
            <person name="Rounsley S."/>
            <person name="Sankoff D."/>
            <person name="Giuliano G."/>
            <person name="Albert V.A."/>
            <person name="Wincker P."/>
            <person name="Lashermes P."/>
        </authorList>
    </citation>
    <scope>NUCLEOTIDE SEQUENCE [LARGE SCALE GENOMIC DNA]</scope>
    <source>
        <strain evidence="7">cv. DH200-94</strain>
    </source>
</reference>
<dbReference type="Pfam" id="PF03171">
    <property type="entry name" value="2OG-FeII_Oxy"/>
    <property type="match status" value="1"/>
</dbReference>
<dbReference type="Proteomes" id="UP000295252">
    <property type="component" value="Chromosome IV"/>
</dbReference>
<dbReference type="PROSITE" id="PS51471">
    <property type="entry name" value="FE2OG_OXY"/>
    <property type="match status" value="1"/>
</dbReference>
<dbReference type="SUPFAM" id="SSF51197">
    <property type="entry name" value="Clavaminate synthase-like"/>
    <property type="match status" value="1"/>
</dbReference>
<dbReference type="EMBL" id="HG739085">
    <property type="protein sequence ID" value="CDO97293.1"/>
    <property type="molecule type" value="Genomic_DNA"/>
</dbReference>
<organism evidence="6 7">
    <name type="scientific">Coffea canephora</name>
    <name type="common">Robusta coffee</name>
    <dbReference type="NCBI Taxonomy" id="49390"/>
    <lineage>
        <taxon>Eukaryota</taxon>
        <taxon>Viridiplantae</taxon>
        <taxon>Streptophyta</taxon>
        <taxon>Embryophyta</taxon>
        <taxon>Tracheophyta</taxon>
        <taxon>Spermatophyta</taxon>
        <taxon>Magnoliopsida</taxon>
        <taxon>eudicotyledons</taxon>
        <taxon>Gunneridae</taxon>
        <taxon>Pentapetalae</taxon>
        <taxon>asterids</taxon>
        <taxon>lamiids</taxon>
        <taxon>Gentianales</taxon>
        <taxon>Rubiaceae</taxon>
        <taxon>Ixoroideae</taxon>
        <taxon>Gardenieae complex</taxon>
        <taxon>Bertiereae - Coffeeae clade</taxon>
        <taxon>Coffeeae</taxon>
        <taxon>Coffea</taxon>
    </lineage>
</organism>
<dbReference type="InParanoid" id="A0A068TPK7"/>
<dbReference type="InterPro" id="IPR005123">
    <property type="entry name" value="Oxoglu/Fe-dep_dioxygenase_dom"/>
</dbReference>
<keyword evidence="4" id="KW-0560">Oxidoreductase</keyword>
<dbReference type="InterPro" id="IPR050295">
    <property type="entry name" value="Plant_2OG-oxidoreductases"/>
</dbReference>
<dbReference type="Gramene" id="CDO97293">
    <property type="protein sequence ID" value="CDO97293"/>
    <property type="gene ID" value="GSCOC_T00014577001"/>
</dbReference>
<accession>A0A068TPK7</accession>
<proteinExistence type="inferred from homology"/>
<dbReference type="FunFam" id="2.60.120.330:FF:000079">
    <property type="entry name" value="Protein SRG1"/>
    <property type="match status" value="1"/>
</dbReference>
<dbReference type="InterPro" id="IPR026992">
    <property type="entry name" value="DIOX_N"/>
</dbReference>
<feature type="domain" description="Fe2OG dioxygenase" evidence="5">
    <location>
        <begin position="236"/>
        <end position="337"/>
    </location>
</feature>
<dbReference type="GO" id="GO:0046872">
    <property type="term" value="F:metal ion binding"/>
    <property type="evidence" value="ECO:0007669"/>
    <property type="project" value="UniProtKB-KW"/>
</dbReference>
<dbReference type="InterPro" id="IPR027443">
    <property type="entry name" value="IPNS-like_sf"/>
</dbReference>
<dbReference type="AlphaFoldDB" id="A0A068TPK7"/>
<dbReference type="Gene3D" id="2.60.120.330">
    <property type="entry name" value="B-lactam Antibiotic, Isopenicillin N Synthase, Chain"/>
    <property type="match status" value="1"/>
</dbReference>
<evidence type="ECO:0000313" key="6">
    <source>
        <dbReference type="EMBL" id="CDO97293.1"/>
    </source>
</evidence>
<keyword evidence="3 4" id="KW-0408">Iron</keyword>
<evidence type="ECO:0000313" key="7">
    <source>
        <dbReference type="Proteomes" id="UP000295252"/>
    </source>
</evidence>
<dbReference type="STRING" id="49390.A0A068TPK7"/>
<name>A0A068TPK7_COFCA</name>
<sequence length="387" mass="43929">MAMDINNHVAFHEAKFIDQNGVLRNSRVPVVQELARQRLDFLPERFIRESPTADPIAAPSSELHEISHIEVPDPLPCIDMSKIQLGDDLEDRDRELTKLAGAAKDWGMFLIEKHGIEPKILDEVKDVVKGFFGLSFQEKKASVGSYLSVDNMGYGRNFVKSEDQPLDWIDRLTMKAAPRDATQGLRVWPQNPPNFREAVEKFVEKARKICDSLLRALAETLSEDRQIFIKQFDEEKSEVNVRVNYYPPCPRPDLALGITEHSDASALSVLVQFEASGGLQVFKDMKWLAVQWPVGALLINVGDLMEILSNGCFRSSWHRAVTQRDVERFSVALFYNPPSEAEIEPLKDGKSNNNHHGYKKVVVGEYLQNYYKISPTPTKQAIKFAQF</sequence>
<evidence type="ECO:0000259" key="5">
    <source>
        <dbReference type="PROSITE" id="PS51471"/>
    </source>
</evidence>
<evidence type="ECO:0000256" key="4">
    <source>
        <dbReference type="RuleBase" id="RU003682"/>
    </source>
</evidence>
<dbReference type="PANTHER" id="PTHR47991">
    <property type="entry name" value="OXOGLUTARATE/IRON-DEPENDENT DIOXYGENASE"/>
    <property type="match status" value="1"/>
</dbReference>
<keyword evidence="2 4" id="KW-0479">Metal-binding</keyword>
<dbReference type="PhylomeDB" id="A0A068TPK7"/>
<dbReference type="GO" id="GO:0002238">
    <property type="term" value="P:response to molecule of fungal origin"/>
    <property type="evidence" value="ECO:0007669"/>
    <property type="project" value="UniProtKB-ARBA"/>
</dbReference>
<protein>
    <recommendedName>
        <fullName evidence="5">Fe2OG dioxygenase domain-containing protein</fullName>
    </recommendedName>
</protein>
<evidence type="ECO:0000256" key="1">
    <source>
        <dbReference type="ARBA" id="ARBA00008056"/>
    </source>
</evidence>
<dbReference type="Pfam" id="PF14226">
    <property type="entry name" value="DIOX_N"/>
    <property type="match status" value="1"/>
</dbReference>
<dbReference type="OMA" id="CFHEVSF"/>
<dbReference type="GO" id="GO:0016706">
    <property type="term" value="F:2-oxoglutarate-dependent dioxygenase activity"/>
    <property type="evidence" value="ECO:0007669"/>
    <property type="project" value="UniProtKB-ARBA"/>
</dbReference>
<dbReference type="InterPro" id="IPR044861">
    <property type="entry name" value="IPNS-like_FE2OG_OXY"/>
</dbReference>
<gene>
    <name evidence="6" type="ORF">GSCOC_T00014577001</name>
</gene>
<dbReference type="GO" id="GO:0009805">
    <property type="term" value="P:coumarin biosynthetic process"/>
    <property type="evidence" value="ECO:0007669"/>
    <property type="project" value="UniProtKB-ARBA"/>
</dbReference>
<comment type="similarity">
    <text evidence="1 4">Belongs to the iron/ascorbate-dependent oxidoreductase family.</text>
</comment>